<dbReference type="NCBIfam" id="NF045808">
    <property type="entry name" value="PT-DNA_restrict"/>
    <property type="match status" value="1"/>
</dbReference>
<gene>
    <name evidence="3" type="ORF">SAMN04489712_10346</name>
</gene>
<dbReference type="GO" id="GO:0004519">
    <property type="term" value="F:endonuclease activity"/>
    <property type="evidence" value="ECO:0007669"/>
    <property type="project" value="UniProtKB-KW"/>
</dbReference>
<reference evidence="4" key="1">
    <citation type="submission" date="2016-10" db="EMBL/GenBank/DDBJ databases">
        <authorList>
            <person name="Varghese N."/>
            <person name="Submissions S."/>
        </authorList>
    </citation>
    <scope>NUCLEOTIDE SEQUENCE [LARGE SCALE GENOMIC DNA]</scope>
    <source>
        <strain evidence="4">DSM 43163</strain>
    </source>
</reference>
<dbReference type="Pfam" id="PF13391">
    <property type="entry name" value="HNH_2"/>
    <property type="match status" value="1"/>
</dbReference>
<name>A0A1H5X1S3_9ACTN</name>
<evidence type="ECO:0000313" key="3">
    <source>
        <dbReference type="EMBL" id="SEG05493.1"/>
    </source>
</evidence>
<protein>
    <submittedName>
        <fullName evidence="3">Putative restriction endonuclease</fullName>
    </submittedName>
</protein>
<feature type="domain" description="ScoMcrA-like DNA sulfur-binding" evidence="2">
    <location>
        <begin position="8"/>
        <end position="151"/>
    </location>
</feature>
<dbReference type="EMBL" id="FNVO01000003">
    <property type="protein sequence ID" value="SEG05493.1"/>
    <property type="molecule type" value="Genomic_DNA"/>
</dbReference>
<keyword evidence="3" id="KW-0540">Nuclease</keyword>
<proteinExistence type="predicted"/>
<accession>A0A1H5X1S3</accession>
<dbReference type="InterPro" id="IPR058813">
    <property type="entry name" value="DNA-SBD_ScoMcrA"/>
</dbReference>
<dbReference type="InterPro" id="IPR011396">
    <property type="entry name" value="PT_DNA_restrict"/>
</dbReference>
<keyword evidence="4" id="KW-1185">Reference proteome</keyword>
<feature type="domain" description="HNH nuclease" evidence="1">
    <location>
        <begin position="217"/>
        <end position="243"/>
    </location>
</feature>
<dbReference type="InterPro" id="IPR003615">
    <property type="entry name" value="HNH_nuc"/>
</dbReference>
<dbReference type="Proteomes" id="UP000236723">
    <property type="component" value="Unassembled WGS sequence"/>
</dbReference>
<keyword evidence="3" id="KW-0378">Hydrolase</keyword>
<sequence>MLLAMEWFERVARMRRWTRGGERDPNRVLLLLLALGELHRRGYAPLRYRDVEEPLGELLAEFGPAKPASPGYAFHQLAADGLWEVLTHQGVGSPGPDASTLRAYDAAGRLAPRFAKELMADAAVFTQIVRLLLQLNFEPGLHDDLRTAVGLPPEPAVPASVAAHVEGLLPRARPDVLLRQKVLVAYDCRCAFCGFEGWMGNSVVGLDAARLRWGAFDGYDDLSNALCLCTLHHRLLDRGVLSLTRSGAILVSRHFVGTTESARTLVDSLVGRRVAAPRAGFPGPHRTNVDWHARQVFRGPARTS</sequence>
<keyword evidence="3" id="KW-0255">Endonuclease</keyword>
<dbReference type="AlphaFoldDB" id="A0A1H5X1S3"/>
<organism evidence="3 4">
    <name type="scientific">Thermomonospora echinospora</name>
    <dbReference type="NCBI Taxonomy" id="1992"/>
    <lineage>
        <taxon>Bacteria</taxon>
        <taxon>Bacillati</taxon>
        <taxon>Actinomycetota</taxon>
        <taxon>Actinomycetes</taxon>
        <taxon>Streptosporangiales</taxon>
        <taxon>Thermomonosporaceae</taxon>
        <taxon>Thermomonospora</taxon>
    </lineage>
</organism>
<evidence type="ECO:0000259" key="1">
    <source>
        <dbReference type="Pfam" id="PF13391"/>
    </source>
</evidence>
<dbReference type="Pfam" id="PF26340">
    <property type="entry name" value="DNA-SBD_ScoMcrA"/>
    <property type="match status" value="1"/>
</dbReference>
<evidence type="ECO:0000259" key="2">
    <source>
        <dbReference type="Pfam" id="PF26340"/>
    </source>
</evidence>
<evidence type="ECO:0000313" key="4">
    <source>
        <dbReference type="Proteomes" id="UP000236723"/>
    </source>
</evidence>